<keyword evidence="1" id="KW-0479">Metal-binding</keyword>
<dbReference type="OrthoDB" id="9782658at2"/>
<keyword evidence="5" id="KW-1185">Reference proteome</keyword>
<gene>
    <name evidence="4" type="ORF">OCH7691_03244</name>
</gene>
<dbReference type="Proteomes" id="UP000193200">
    <property type="component" value="Unassembled WGS sequence"/>
</dbReference>
<comment type="similarity">
    <text evidence="1">Belongs to the peptidase M81 family.</text>
</comment>
<evidence type="ECO:0000256" key="1">
    <source>
        <dbReference type="PIRNR" id="PIRNR012702"/>
    </source>
</evidence>
<feature type="domain" description="Microcystin LR degradation protein MlrC N-terminal" evidence="3">
    <location>
        <begin position="2"/>
        <end position="286"/>
    </location>
</feature>
<organism evidence="4 5">
    <name type="scientific">Oceanibacterium hippocampi</name>
    <dbReference type="NCBI Taxonomy" id="745714"/>
    <lineage>
        <taxon>Bacteria</taxon>
        <taxon>Pseudomonadati</taxon>
        <taxon>Pseudomonadota</taxon>
        <taxon>Alphaproteobacteria</taxon>
        <taxon>Sneathiellales</taxon>
        <taxon>Sneathiellaceae</taxon>
        <taxon>Oceanibacterium</taxon>
    </lineage>
</organism>
<dbReference type="Pfam" id="PF07364">
    <property type="entry name" value="DUF1485"/>
    <property type="match status" value="1"/>
</dbReference>
<keyword evidence="1" id="KW-0482">Metalloprotease</keyword>
<accession>A0A1Y5TR48</accession>
<dbReference type="GO" id="GO:0008237">
    <property type="term" value="F:metallopeptidase activity"/>
    <property type="evidence" value="ECO:0007669"/>
    <property type="project" value="UniProtKB-KW"/>
</dbReference>
<comment type="cofactor">
    <cofactor evidence="1">
        <name>Zn(2+)</name>
        <dbReference type="ChEBI" id="CHEBI:29105"/>
    </cofactor>
    <text evidence="1">Binds 1 zinc ion per subunit.</text>
</comment>
<dbReference type="GO" id="GO:0046872">
    <property type="term" value="F:metal ion binding"/>
    <property type="evidence" value="ECO:0007669"/>
    <property type="project" value="UniProtKB-KW"/>
</dbReference>
<dbReference type="InterPro" id="IPR015995">
    <property type="entry name" value="MlrC_N"/>
</dbReference>
<dbReference type="RefSeq" id="WP_085884607.1">
    <property type="nucleotide sequence ID" value="NZ_FWFR01000003.1"/>
</dbReference>
<dbReference type="PIRSF" id="PIRSF012702">
    <property type="entry name" value="UCP012702"/>
    <property type="match status" value="1"/>
</dbReference>
<dbReference type="AlphaFoldDB" id="A0A1Y5TR48"/>
<keyword evidence="1" id="KW-0378">Hydrolase</keyword>
<reference evidence="4 5" key="1">
    <citation type="submission" date="2017-03" db="EMBL/GenBank/DDBJ databases">
        <authorList>
            <person name="Afonso C.L."/>
            <person name="Miller P.J."/>
            <person name="Scott M.A."/>
            <person name="Spackman E."/>
            <person name="Goraichik I."/>
            <person name="Dimitrov K.M."/>
            <person name="Suarez D.L."/>
            <person name="Swayne D.E."/>
        </authorList>
    </citation>
    <scope>NUCLEOTIDE SEQUENCE [LARGE SCALE GENOMIC DNA]</scope>
    <source>
        <strain evidence="4 5">CECT 7691</strain>
    </source>
</reference>
<dbReference type="GO" id="GO:0006508">
    <property type="term" value="P:proteolysis"/>
    <property type="evidence" value="ECO:0007669"/>
    <property type="project" value="UniProtKB-KW"/>
</dbReference>
<evidence type="ECO:0000313" key="5">
    <source>
        <dbReference type="Proteomes" id="UP000193200"/>
    </source>
</evidence>
<keyword evidence="1" id="KW-0645">Protease</keyword>
<name>A0A1Y5TR48_9PROT</name>
<sequence length="484" mass="52341">MKVFIACLGTETNTFSPIPTGMEAYTESMLYHGDATQHTPDLFSEPMHIWRRDAEAQQADVVESVAAFAQPAGITTRPVYEALRDELLDDLKEAMPVDMVLIAMHGAMVADGYDDCEGDILERARAIVGPNAAVGAELDLHCSITKKMTGAADALITFKEYPHIDGKERAEELFRLLLAKQQGTVKPVISTYDCRMINMWRTTMEPMATFVKEMQAAEGKDGVLSVSFAHGFPWGDVPDASAKMVVVTDGDLAKGAALAERFGKRIWDLRHETQTRVLTIDEALDAVEAAASGPVVVADVADNAGGGAASDSTFLLRAALDRGMTGIVSGLYWDPVAVRFCKEAGEGATFDLRIGGKCGVTSGDPLDLTVTVRRIVEHAEQTFGTTRGAMGDSVWVSANGIDLVLNSVRTQCFHPDSMTQFGIDLAKAKAIFVKSTQHFHAGFAPIASEVHYAATPSAIPPDFATIPYRKFDAPYWPKVENPFA</sequence>
<dbReference type="EMBL" id="FWFR01000003">
    <property type="protein sequence ID" value="SLN70106.1"/>
    <property type="molecule type" value="Genomic_DNA"/>
</dbReference>
<feature type="domain" description="Microcystin LR degradation protein MlrC C-terminal" evidence="2">
    <location>
        <begin position="297"/>
        <end position="470"/>
    </location>
</feature>
<dbReference type="InParanoid" id="A0A1Y5TR48"/>
<evidence type="ECO:0000259" key="2">
    <source>
        <dbReference type="Pfam" id="PF07171"/>
    </source>
</evidence>
<dbReference type="InterPro" id="IPR010799">
    <property type="entry name" value="MlrC_C"/>
</dbReference>
<comment type="function">
    <text evidence="1">Involved in peptidolytic degradation of cyclic heptapeptide hepatotoxin microcystin (MC).</text>
</comment>
<evidence type="ECO:0000259" key="3">
    <source>
        <dbReference type="Pfam" id="PF07364"/>
    </source>
</evidence>
<proteinExistence type="inferred from homology"/>
<dbReference type="Pfam" id="PF07171">
    <property type="entry name" value="MlrC_C"/>
    <property type="match status" value="1"/>
</dbReference>
<protein>
    <recommendedName>
        <fullName evidence="1">Microcystinase C</fullName>
        <shortName evidence="1">MlrC</shortName>
    </recommendedName>
</protein>
<dbReference type="InterPro" id="IPR009197">
    <property type="entry name" value="MlrC"/>
</dbReference>
<evidence type="ECO:0000313" key="4">
    <source>
        <dbReference type="EMBL" id="SLN70106.1"/>
    </source>
</evidence>